<name>A0A9E9LZ22_9BURK</name>
<accession>A0A9E9LZ22</accession>
<dbReference type="EMBL" id="CP098242">
    <property type="protein sequence ID" value="WAW10149.1"/>
    <property type="molecule type" value="Genomic_DNA"/>
</dbReference>
<reference evidence="2" key="1">
    <citation type="journal article" date="2022" name="Front. Microbiol.">
        <title>New perspectives on an old grouping: The genomic and phenotypic variability of Oxalobacter formigenes and the implications for calcium oxalate stone prevention.</title>
        <authorList>
            <person name="Chmiel J.A."/>
            <person name="Carr C."/>
            <person name="Stuivenberg G.A."/>
            <person name="Venema R."/>
            <person name="Chanyi R.M."/>
            <person name="Al K.F."/>
            <person name="Giguere D."/>
            <person name="Say H."/>
            <person name="Akouris P.P."/>
            <person name="Dominguez Romero S.A."/>
            <person name="Kwong A."/>
            <person name="Tai V."/>
            <person name="Koval S.F."/>
            <person name="Razvi H."/>
            <person name="Bjazevic J."/>
            <person name="Burton J.P."/>
        </authorList>
    </citation>
    <scope>NUCLEOTIDE SEQUENCE</scope>
    <source>
        <strain evidence="2">WoOx3</strain>
    </source>
</reference>
<gene>
    <name evidence="2" type="ORF">NB640_00290</name>
</gene>
<sequence>MLHLIFSIAAMSCVLTTAAGNLQASPNPYDAPLPDFSTPVTHEEVRMAYYRYSVVSIVKKLHENNAANWNMIMGKGVKGDKEWIQYAAIYIAPGTDAGATTDYMVSLAHALSNNPRAVLSLEGSADRSLLAVCTLPFIEPEYDFIQAYGKKTQTALKEVKEEIT</sequence>
<keyword evidence="3" id="KW-1185">Reference proteome</keyword>
<feature type="chain" id="PRO_5039639336" evidence="1">
    <location>
        <begin position="25"/>
        <end position="164"/>
    </location>
</feature>
<feature type="signal peptide" evidence="1">
    <location>
        <begin position="1"/>
        <end position="24"/>
    </location>
</feature>
<dbReference type="Proteomes" id="UP001156215">
    <property type="component" value="Chromosome"/>
</dbReference>
<dbReference type="RefSeq" id="WP_269309149.1">
    <property type="nucleotide sequence ID" value="NZ_CP098242.1"/>
</dbReference>
<keyword evidence="1" id="KW-0732">Signal</keyword>
<proteinExistence type="predicted"/>
<protein>
    <submittedName>
        <fullName evidence="2">Uncharacterized protein</fullName>
    </submittedName>
</protein>
<organism evidence="2 3">
    <name type="scientific">Oxalobacter vibrioformis</name>
    <dbReference type="NCBI Taxonomy" id="933080"/>
    <lineage>
        <taxon>Bacteria</taxon>
        <taxon>Pseudomonadati</taxon>
        <taxon>Pseudomonadota</taxon>
        <taxon>Betaproteobacteria</taxon>
        <taxon>Burkholderiales</taxon>
        <taxon>Oxalobacteraceae</taxon>
        <taxon>Oxalobacter</taxon>
    </lineage>
</organism>
<evidence type="ECO:0000313" key="3">
    <source>
        <dbReference type="Proteomes" id="UP001156215"/>
    </source>
</evidence>
<dbReference type="KEGG" id="ovb:NB640_00290"/>
<evidence type="ECO:0000256" key="1">
    <source>
        <dbReference type="SAM" id="SignalP"/>
    </source>
</evidence>
<dbReference type="AlphaFoldDB" id="A0A9E9LZ22"/>
<evidence type="ECO:0000313" key="2">
    <source>
        <dbReference type="EMBL" id="WAW10149.1"/>
    </source>
</evidence>